<dbReference type="Proteomes" id="UP000095287">
    <property type="component" value="Unplaced"/>
</dbReference>
<evidence type="ECO:0000313" key="2">
    <source>
        <dbReference type="Proteomes" id="UP000095287"/>
    </source>
</evidence>
<feature type="region of interest" description="Disordered" evidence="1">
    <location>
        <begin position="1"/>
        <end position="64"/>
    </location>
</feature>
<keyword evidence="2" id="KW-1185">Reference proteome</keyword>
<dbReference type="WBParaSite" id="L893_g24746.t1">
    <property type="protein sequence ID" value="L893_g24746.t1"/>
    <property type="gene ID" value="L893_g24746"/>
</dbReference>
<name>A0A1I7ZB63_9BILA</name>
<organism evidence="2 3">
    <name type="scientific">Steinernema glaseri</name>
    <dbReference type="NCBI Taxonomy" id="37863"/>
    <lineage>
        <taxon>Eukaryota</taxon>
        <taxon>Metazoa</taxon>
        <taxon>Ecdysozoa</taxon>
        <taxon>Nematoda</taxon>
        <taxon>Chromadorea</taxon>
        <taxon>Rhabditida</taxon>
        <taxon>Tylenchina</taxon>
        <taxon>Panagrolaimomorpha</taxon>
        <taxon>Strongyloidoidea</taxon>
        <taxon>Steinernematidae</taxon>
        <taxon>Steinernema</taxon>
    </lineage>
</organism>
<protein>
    <submittedName>
        <fullName evidence="3">Uncharacterized protein</fullName>
    </submittedName>
</protein>
<proteinExistence type="predicted"/>
<accession>A0A1I7ZB63</accession>
<evidence type="ECO:0000256" key="1">
    <source>
        <dbReference type="SAM" id="MobiDB-lite"/>
    </source>
</evidence>
<evidence type="ECO:0000313" key="3">
    <source>
        <dbReference type="WBParaSite" id="L893_g24746.t1"/>
    </source>
</evidence>
<feature type="compositionally biased region" description="Low complexity" evidence="1">
    <location>
        <begin position="43"/>
        <end position="52"/>
    </location>
</feature>
<dbReference type="AlphaFoldDB" id="A0A1I7ZB63"/>
<sequence length="98" mass="10522">MKQSKPKASDNFRSANDDSIIGSCFRSPPRLQLDSAQDPPPLDASSLPSELDSQGECVPSGSSTLTTSILRTRSLTLAHERARTAIPANIDCITRAHD</sequence>
<reference evidence="3" key="1">
    <citation type="submission" date="2016-11" db="UniProtKB">
        <authorList>
            <consortium name="WormBaseParasite"/>
        </authorList>
    </citation>
    <scope>IDENTIFICATION</scope>
</reference>